<dbReference type="SMART" id="SM00387">
    <property type="entry name" value="HATPase_c"/>
    <property type="match status" value="1"/>
</dbReference>
<dbReference type="RefSeq" id="WP_322448257.1">
    <property type="nucleotide sequence ID" value="NZ_JAXOFX010000018.1"/>
</dbReference>
<dbReference type="Gene3D" id="1.10.287.130">
    <property type="match status" value="1"/>
</dbReference>
<evidence type="ECO:0000256" key="5">
    <source>
        <dbReference type="ARBA" id="ARBA00022553"/>
    </source>
</evidence>
<keyword evidence="7 14" id="KW-0812">Transmembrane</keyword>
<dbReference type="Pfam" id="PF00672">
    <property type="entry name" value="HAMP"/>
    <property type="match status" value="1"/>
</dbReference>
<evidence type="ECO:0000256" key="11">
    <source>
        <dbReference type="ARBA" id="ARBA00022989"/>
    </source>
</evidence>
<keyword evidence="18" id="KW-1185">Reference proteome</keyword>
<evidence type="ECO:0000256" key="2">
    <source>
        <dbReference type="ARBA" id="ARBA00004651"/>
    </source>
</evidence>
<dbReference type="CDD" id="cd00082">
    <property type="entry name" value="HisKA"/>
    <property type="match status" value="1"/>
</dbReference>
<dbReference type="PANTHER" id="PTHR43711:SF1">
    <property type="entry name" value="HISTIDINE KINASE 1"/>
    <property type="match status" value="1"/>
</dbReference>
<dbReference type="PANTHER" id="PTHR43711">
    <property type="entry name" value="TWO-COMPONENT HISTIDINE KINASE"/>
    <property type="match status" value="1"/>
</dbReference>
<dbReference type="InterPro" id="IPR036890">
    <property type="entry name" value="HATPase_C_sf"/>
</dbReference>
<evidence type="ECO:0000256" key="1">
    <source>
        <dbReference type="ARBA" id="ARBA00000085"/>
    </source>
</evidence>
<dbReference type="GO" id="GO:0016301">
    <property type="term" value="F:kinase activity"/>
    <property type="evidence" value="ECO:0007669"/>
    <property type="project" value="UniProtKB-KW"/>
</dbReference>
<keyword evidence="4" id="KW-1003">Cell membrane</keyword>
<dbReference type="InterPro" id="IPR050736">
    <property type="entry name" value="Sensor_HK_Regulatory"/>
</dbReference>
<organism evidence="17 18">
    <name type="scientific">Robertmurraya mangrovi</name>
    <dbReference type="NCBI Taxonomy" id="3098077"/>
    <lineage>
        <taxon>Bacteria</taxon>
        <taxon>Bacillati</taxon>
        <taxon>Bacillota</taxon>
        <taxon>Bacilli</taxon>
        <taxon>Bacillales</taxon>
        <taxon>Bacillaceae</taxon>
        <taxon>Robertmurraya</taxon>
    </lineage>
</organism>
<evidence type="ECO:0000259" key="16">
    <source>
        <dbReference type="PROSITE" id="PS50885"/>
    </source>
</evidence>
<name>A0ABU5J3P0_9BACI</name>
<evidence type="ECO:0000256" key="7">
    <source>
        <dbReference type="ARBA" id="ARBA00022692"/>
    </source>
</evidence>
<evidence type="ECO:0000256" key="13">
    <source>
        <dbReference type="ARBA" id="ARBA00023136"/>
    </source>
</evidence>
<keyword evidence="12" id="KW-0902">Two-component regulatory system</keyword>
<dbReference type="InterPro" id="IPR003660">
    <property type="entry name" value="HAMP_dom"/>
</dbReference>
<dbReference type="InterPro" id="IPR003594">
    <property type="entry name" value="HATPase_dom"/>
</dbReference>
<evidence type="ECO:0000313" key="18">
    <source>
        <dbReference type="Proteomes" id="UP001290455"/>
    </source>
</evidence>
<dbReference type="PROSITE" id="PS50109">
    <property type="entry name" value="HIS_KIN"/>
    <property type="match status" value="1"/>
</dbReference>
<evidence type="ECO:0000256" key="4">
    <source>
        <dbReference type="ARBA" id="ARBA00022475"/>
    </source>
</evidence>
<comment type="caution">
    <text evidence="17">The sequence shown here is derived from an EMBL/GenBank/DDBJ whole genome shotgun (WGS) entry which is preliminary data.</text>
</comment>
<evidence type="ECO:0000259" key="15">
    <source>
        <dbReference type="PROSITE" id="PS50109"/>
    </source>
</evidence>
<dbReference type="SUPFAM" id="SSF55874">
    <property type="entry name" value="ATPase domain of HSP90 chaperone/DNA topoisomerase II/histidine kinase"/>
    <property type="match status" value="1"/>
</dbReference>
<dbReference type="Gene3D" id="1.10.8.500">
    <property type="entry name" value="HAMP domain in histidine kinase"/>
    <property type="match status" value="1"/>
</dbReference>
<dbReference type="Proteomes" id="UP001290455">
    <property type="component" value="Unassembled WGS sequence"/>
</dbReference>
<evidence type="ECO:0000256" key="8">
    <source>
        <dbReference type="ARBA" id="ARBA00022741"/>
    </source>
</evidence>
<dbReference type="InterPro" id="IPR036097">
    <property type="entry name" value="HisK_dim/P_sf"/>
</dbReference>
<feature type="transmembrane region" description="Helical" evidence="14">
    <location>
        <begin position="12"/>
        <end position="36"/>
    </location>
</feature>
<dbReference type="PROSITE" id="PS50885">
    <property type="entry name" value="HAMP"/>
    <property type="match status" value="1"/>
</dbReference>
<dbReference type="InterPro" id="IPR029151">
    <property type="entry name" value="Sensor-like_sf"/>
</dbReference>
<proteinExistence type="predicted"/>
<gene>
    <name evidence="17" type="ORF">SM124_19770</name>
</gene>
<keyword evidence="9 17" id="KW-0418">Kinase</keyword>
<sequence>MKNGIKKRLVWSYLLLIILTVLMFESIILSSLRLYYLGGVKQTLRDQGTMFISFYEQELLKGDLDSKAQALLNRYNFLVNTQVQIINTEGQIVADTFDQFTKSEGNFEDVNTALTGETGYWTGNLNGESVLTVAQPIMVDSSIIGVIRFTTSMVQINTVLKQNAIALLGIGVIVILLAAFISYFIARTITNPLSRITLAAEQMASGKYYTRIPKGKNDEIGKLADTLNFMAEEIERHEKLKNEFIASVSHELRTPLTSVKGWAITLESMTDEPLFKEGLEIISTESDRLSMLLGDLLDLSSLSSGKVPYKFTEVSLQKLLQQVSNQLAPRAERQGLKLITDIPLELISLKKGDENRLKQVFINLLDNGLKFTPQGGRITLKLTQENDMGIIKVMDTGMGIPVDELQLVKEKFHKGKSKGSGTGLGLAICQEIVLAHKGTFDLMSEEGKGTSVIIKLPL</sequence>
<comment type="catalytic activity">
    <reaction evidence="1">
        <text>ATP + protein L-histidine = ADP + protein N-phospho-L-histidine.</text>
        <dbReference type="EC" id="2.7.13.3"/>
    </reaction>
</comment>
<comment type="subcellular location">
    <subcellularLocation>
        <location evidence="2">Cell membrane</location>
        <topology evidence="2">Multi-pass membrane protein</topology>
    </subcellularLocation>
</comment>
<keyword evidence="5" id="KW-0597">Phosphoprotein</keyword>
<keyword evidence="6" id="KW-0808">Transferase</keyword>
<accession>A0ABU5J3P0</accession>
<dbReference type="InterPro" id="IPR005467">
    <property type="entry name" value="His_kinase_dom"/>
</dbReference>
<reference evidence="17 18" key="1">
    <citation type="submission" date="2023-11" db="EMBL/GenBank/DDBJ databases">
        <title>Bacillus jintuensis, isolated from a mudflat on the Beibu Gulf coast.</title>
        <authorList>
            <person name="Li M."/>
        </authorList>
    </citation>
    <scope>NUCLEOTIDE SEQUENCE [LARGE SCALE GENOMIC DNA]</scope>
    <source>
        <strain evidence="17 18">31A1R</strain>
    </source>
</reference>
<keyword evidence="13 14" id="KW-0472">Membrane</keyword>
<evidence type="ECO:0000256" key="10">
    <source>
        <dbReference type="ARBA" id="ARBA00022840"/>
    </source>
</evidence>
<evidence type="ECO:0000256" key="3">
    <source>
        <dbReference type="ARBA" id="ARBA00012438"/>
    </source>
</evidence>
<feature type="transmembrane region" description="Helical" evidence="14">
    <location>
        <begin position="164"/>
        <end position="186"/>
    </location>
</feature>
<evidence type="ECO:0000256" key="6">
    <source>
        <dbReference type="ARBA" id="ARBA00022679"/>
    </source>
</evidence>
<dbReference type="SUPFAM" id="SSF158472">
    <property type="entry name" value="HAMP domain-like"/>
    <property type="match status" value="1"/>
</dbReference>
<keyword evidence="10" id="KW-0067">ATP-binding</keyword>
<evidence type="ECO:0000256" key="14">
    <source>
        <dbReference type="SAM" id="Phobius"/>
    </source>
</evidence>
<dbReference type="EC" id="2.7.13.3" evidence="3"/>
<dbReference type="SUPFAM" id="SSF103190">
    <property type="entry name" value="Sensory domain-like"/>
    <property type="match status" value="1"/>
</dbReference>
<evidence type="ECO:0000256" key="9">
    <source>
        <dbReference type="ARBA" id="ARBA00022777"/>
    </source>
</evidence>
<dbReference type="Gene3D" id="3.30.565.10">
    <property type="entry name" value="Histidine kinase-like ATPase, C-terminal domain"/>
    <property type="match status" value="1"/>
</dbReference>
<feature type="domain" description="HAMP" evidence="16">
    <location>
        <begin position="187"/>
        <end position="239"/>
    </location>
</feature>
<dbReference type="InterPro" id="IPR003661">
    <property type="entry name" value="HisK_dim/P_dom"/>
</dbReference>
<dbReference type="Pfam" id="PF02518">
    <property type="entry name" value="HATPase_c"/>
    <property type="match status" value="1"/>
</dbReference>
<dbReference type="SMART" id="SM00304">
    <property type="entry name" value="HAMP"/>
    <property type="match status" value="1"/>
</dbReference>
<dbReference type="Pfam" id="PF00512">
    <property type="entry name" value="HisKA"/>
    <property type="match status" value="1"/>
</dbReference>
<dbReference type="EMBL" id="JAXOFX010000018">
    <property type="protein sequence ID" value="MDZ5473962.1"/>
    <property type="molecule type" value="Genomic_DNA"/>
</dbReference>
<dbReference type="PRINTS" id="PR00344">
    <property type="entry name" value="BCTRLSENSOR"/>
</dbReference>
<dbReference type="SUPFAM" id="SSF47384">
    <property type="entry name" value="Homodimeric domain of signal transducing histidine kinase"/>
    <property type="match status" value="1"/>
</dbReference>
<dbReference type="SMART" id="SM00388">
    <property type="entry name" value="HisKA"/>
    <property type="match status" value="1"/>
</dbReference>
<keyword evidence="8" id="KW-0547">Nucleotide-binding</keyword>
<evidence type="ECO:0000256" key="12">
    <source>
        <dbReference type="ARBA" id="ARBA00023012"/>
    </source>
</evidence>
<dbReference type="InterPro" id="IPR004358">
    <property type="entry name" value="Sig_transdc_His_kin-like_C"/>
</dbReference>
<keyword evidence="11 14" id="KW-1133">Transmembrane helix</keyword>
<evidence type="ECO:0000313" key="17">
    <source>
        <dbReference type="EMBL" id="MDZ5473962.1"/>
    </source>
</evidence>
<dbReference type="CDD" id="cd06225">
    <property type="entry name" value="HAMP"/>
    <property type="match status" value="1"/>
</dbReference>
<protein>
    <recommendedName>
        <fullName evidence="3">histidine kinase</fullName>
        <ecNumber evidence="3">2.7.13.3</ecNumber>
    </recommendedName>
</protein>
<feature type="domain" description="Histidine kinase" evidence="15">
    <location>
        <begin position="247"/>
        <end position="458"/>
    </location>
</feature>
<dbReference type="Gene3D" id="3.30.450.20">
    <property type="entry name" value="PAS domain"/>
    <property type="match status" value="1"/>
</dbReference>